<feature type="transmembrane region" description="Helical" evidence="10">
    <location>
        <begin position="117"/>
        <end position="137"/>
    </location>
</feature>
<dbReference type="InterPro" id="IPR008915">
    <property type="entry name" value="Peptidase_M50"/>
</dbReference>
<dbReference type="Proteomes" id="UP000230790">
    <property type="component" value="Unassembled WGS sequence"/>
</dbReference>
<proteinExistence type="inferred from homology"/>
<evidence type="ECO:0000313" key="13">
    <source>
        <dbReference type="Proteomes" id="UP000230790"/>
    </source>
</evidence>
<dbReference type="PANTHER" id="PTHR31412">
    <property type="entry name" value="ZINC METALLOPROTEASE EGY1"/>
    <property type="match status" value="1"/>
</dbReference>
<evidence type="ECO:0000256" key="8">
    <source>
        <dbReference type="ARBA" id="ARBA00022989"/>
    </source>
</evidence>
<comment type="subcellular location">
    <subcellularLocation>
        <location evidence="2">Membrane</location>
        <topology evidence="2">Multi-pass membrane protein</topology>
    </subcellularLocation>
</comment>
<feature type="transmembrane region" description="Helical" evidence="10">
    <location>
        <begin position="180"/>
        <end position="204"/>
    </location>
</feature>
<organism evidence="12 13">
    <name type="scientific">Candidatus Thermofonsia Clade 3 bacterium</name>
    <dbReference type="NCBI Taxonomy" id="2364212"/>
    <lineage>
        <taxon>Bacteria</taxon>
        <taxon>Bacillati</taxon>
        <taxon>Chloroflexota</taxon>
        <taxon>Candidatus Thermofontia</taxon>
        <taxon>Candidatus Thermofonsia Clade 3</taxon>
    </lineage>
</organism>
<keyword evidence="7" id="KW-0809">Transit peptide</keyword>
<feature type="transmembrane region" description="Helical" evidence="10">
    <location>
        <begin position="331"/>
        <end position="349"/>
    </location>
</feature>
<evidence type="ECO:0000313" key="12">
    <source>
        <dbReference type="EMBL" id="PJF48805.1"/>
    </source>
</evidence>
<accession>A0A2M8QG58</accession>
<evidence type="ECO:0000256" key="9">
    <source>
        <dbReference type="ARBA" id="ARBA00023136"/>
    </source>
</evidence>
<keyword evidence="5 10" id="KW-0812">Transmembrane</keyword>
<feature type="transmembrane region" description="Helical" evidence="10">
    <location>
        <begin position="149"/>
        <end position="168"/>
    </location>
</feature>
<dbReference type="EMBL" id="PGTN01000006">
    <property type="protein sequence ID" value="PJF48805.1"/>
    <property type="molecule type" value="Genomic_DNA"/>
</dbReference>
<comment type="cofactor">
    <cofactor evidence="1">
        <name>Zn(2+)</name>
        <dbReference type="ChEBI" id="CHEBI:29105"/>
    </cofactor>
</comment>
<evidence type="ECO:0000256" key="6">
    <source>
        <dbReference type="ARBA" id="ARBA00022801"/>
    </source>
</evidence>
<feature type="domain" description="Peptidase M50" evidence="11">
    <location>
        <begin position="120"/>
        <end position="301"/>
    </location>
</feature>
<dbReference type="AlphaFoldDB" id="A0A2M8QG58"/>
<evidence type="ECO:0000256" key="7">
    <source>
        <dbReference type="ARBA" id="ARBA00022946"/>
    </source>
</evidence>
<comment type="caution">
    <text evidence="12">The sequence shown here is derived from an EMBL/GenBank/DDBJ whole genome shotgun (WGS) entry which is preliminary data.</text>
</comment>
<protein>
    <submittedName>
        <fullName evidence="12">Site-2 protease family protein</fullName>
    </submittedName>
</protein>
<evidence type="ECO:0000256" key="2">
    <source>
        <dbReference type="ARBA" id="ARBA00004141"/>
    </source>
</evidence>
<dbReference type="GO" id="GO:0016020">
    <property type="term" value="C:membrane"/>
    <property type="evidence" value="ECO:0007669"/>
    <property type="project" value="UniProtKB-SubCell"/>
</dbReference>
<keyword evidence="6" id="KW-0378">Hydrolase</keyword>
<evidence type="ECO:0000259" key="11">
    <source>
        <dbReference type="Pfam" id="PF02163"/>
    </source>
</evidence>
<dbReference type="GO" id="GO:0008233">
    <property type="term" value="F:peptidase activity"/>
    <property type="evidence" value="ECO:0007669"/>
    <property type="project" value="UniProtKB-KW"/>
</dbReference>
<reference evidence="12 13" key="1">
    <citation type="submission" date="2017-11" db="EMBL/GenBank/DDBJ databases">
        <title>Evolution of Phototrophy in the Chloroflexi Phylum Driven by Horizontal Gene Transfer.</title>
        <authorList>
            <person name="Ward L.M."/>
            <person name="Hemp J."/>
            <person name="Shih P.M."/>
            <person name="Mcglynn S.E."/>
            <person name="Fischer W."/>
        </authorList>
    </citation>
    <scope>NUCLEOTIDE SEQUENCE [LARGE SCALE GENOMIC DNA]</scope>
    <source>
        <strain evidence="12">JP3_7</strain>
    </source>
</reference>
<dbReference type="Pfam" id="PF02163">
    <property type="entry name" value="Peptidase_M50"/>
    <property type="match status" value="1"/>
</dbReference>
<keyword evidence="9 10" id="KW-0472">Membrane</keyword>
<evidence type="ECO:0000256" key="5">
    <source>
        <dbReference type="ARBA" id="ARBA00022692"/>
    </source>
</evidence>
<feature type="transmembrane region" description="Helical" evidence="10">
    <location>
        <begin position="286"/>
        <end position="311"/>
    </location>
</feature>
<feature type="transmembrane region" description="Helical" evidence="10">
    <location>
        <begin position="87"/>
        <end position="105"/>
    </location>
</feature>
<evidence type="ECO:0000256" key="4">
    <source>
        <dbReference type="ARBA" id="ARBA00022670"/>
    </source>
</evidence>
<feature type="transmembrane region" description="Helical" evidence="10">
    <location>
        <begin position="244"/>
        <end position="265"/>
    </location>
</feature>
<dbReference type="GO" id="GO:0006508">
    <property type="term" value="P:proteolysis"/>
    <property type="evidence" value="ECO:0007669"/>
    <property type="project" value="UniProtKB-KW"/>
</dbReference>
<keyword evidence="8 10" id="KW-1133">Transmembrane helix</keyword>
<name>A0A2M8QG58_9CHLR</name>
<comment type="similarity">
    <text evidence="3">Belongs to the peptidase M50B family.</text>
</comment>
<evidence type="ECO:0000256" key="1">
    <source>
        <dbReference type="ARBA" id="ARBA00001947"/>
    </source>
</evidence>
<dbReference type="InterPro" id="IPR044838">
    <property type="entry name" value="EGY1-like"/>
</dbReference>
<dbReference type="CDD" id="cd06160">
    <property type="entry name" value="S2P-M50_like_2"/>
    <property type="match status" value="1"/>
</dbReference>
<evidence type="ECO:0000256" key="3">
    <source>
        <dbReference type="ARBA" id="ARBA00007931"/>
    </source>
</evidence>
<dbReference type="PANTHER" id="PTHR31412:SF0">
    <property type="entry name" value="ZINC METALLOPROTEASE EGY1, CHLOROPLASTIC-RELATED"/>
    <property type="match status" value="1"/>
</dbReference>
<keyword evidence="4 12" id="KW-0645">Protease</keyword>
<gene>
    <name evidence="12" type="ORF">CUN48_01795</name>
</gene>
<sequence length="354" mass="38553">MSLDRLELIARLRLAVEDAMSIEAYTVQPNGEISLRGQLKLPPDEAYRRLRPRVEDLGYTPYLRIHGERYEVLAVPGVVPRTPSNPAINLILFIATVVSVIFTGGLTADGFNLGNGLMFGASLLSILGVHEAGHYIVGRLRGARVSLPYFIPLPAPFSFVGTLGAVIVQREPFENRRTLLEIAVAGPLAGFILAVPLFVLGIWLSNVAPLPPAGEYITLGDSLLTRLVGVARFGRVYPSDGYDIMLHPIALGAWIGLLITAINLIPAGQLDGGHIAYALLGSRARYLSYVVILAMFGLALIAQTWLVWAVLLFSFARQHPPPLNEAVRLQSHHYALIVAAVLVFVLTFVPRPVY</sequence>
<evidence type="ECO:0000256" key="10">
    <source>
        <dbReference type="SAM" id="Phobius"/>
    </source>
</evidence>